<evidence type="ECO:0000256" key="1">
    <source>
        <dbReference type="SAM" id="Coils"/>
    </source>
</evidence>
<keyword evidence="3" id="KW-1185">Reference proteome</keyword>
<reference evidence="2" key="1">
    <citation type="submission" date="2022-07" db="EMBL/GenBank/DDBJ databases">
        <title>Marinobacter iranensis a new bacterium isolate from a hipersaline lake in Iran.</title>
        <authorList>
            <person name="Mohammad A.M.A."/>
            <person name="Cristina S.-P."/>
            <person name="Antonio V."/>
        </authorList>
    </citation>
    <scope>NUCLEOTIDE SEQUENCE</scope>
    <source>
        <strain evidence="2">71-i</strain>
    </source>
</reference>
<gene>
    <name evidence="2" type="ORF">NLU14_22790</name>
</gene>
<evidence type="ECO:0000313" key="3">
    <source>
        <dbReference type="Proteomes" id="UP001143391"/>
    </source>
</evidence>
<name>A0ABT5YH93_9GAMM</name>
<dbReference type="InterPro" id="IPR027417">
    <property type="entry name" value="P-loop_NTPase"/>
</dbReference>
<keyword evidence="1" id="KW-0175">Coiled coil</keyword>
<feature type="non-terminal residue" evidence="2">
    <location>
        <position position="1"/>
    </location>
</feature>
<dbReference type="SUPFAM" id="SSF52540">
    <property type="entry name" value="P-loop containing nucleoside triphosphate hydrolases"/>
    <property type="match status" value="1"/>
</dbReference>
<dbReference type="RefSeq" id="WP_275710899.1">
    <property type="nucleotide sequence ID" value="NZ_JANCMW010000381.1"/>
</dbReference>
<dbReference type="EMBL" id="JANCMW010000381">
    <property type="protein sequence ID" value="MDF0753059.1"/>
    <property type="molecule type" value="Genomic_DNA"/>
</dbReference>
<protein>
    <submittedName>
        <fullName evidence="2">Uncharacterized protein</fullName>
    </submittedName>
</protein>
<dbReference type="Proteomes" id="UP001143391">
    <property type="component" value="Unassembled WGS sequence"/>
</dbReference>
<evidence type="ECO:0000313" key="2">
    <source>
        <dbReference type="EMBL" id="MDF0753059.1"/>
    </source>
</evidence>
<comment type="caution">
    <text evidence="2">The sequence shown here is derived from an EMBL/GenBank/DDBJ whole genome shotgun (WGS) entry which is preliminary data.</text>
</comment>
<accession>A0ABT5YH93</accession>
<feature type="non-terminal residue" evidence="2">
    <location>
        <position position="80"/>
    </location>
</feature>
<organism evidence="2 3">
    <name type="scientific">Marinobacter iranensis</name>
    <dbReference type="NCBI Taxonomy" id="2962607"/>
    <lineage>
        <taxon>Bacteria</taxon>
        <taxon>Pseudomonadati</taxon>
        <taxon>Pseudomonadota</taxon>
        <taxon>Gammaproteobacteria</taxon>
        <taxon>Pseudomonadales</taxon>
        <taxon>Marinobacteraceae</taxon>
        <taxon>Marinobacter</taxon>
    </lineage>
</organism>
<proteinExistence type="predicted"/>
<feature type="coiled-coil region" evidence="1">
    <location>
        <begin position="3"/>
        <end position="54"/>
    </location>
</feature>
<dbReference type="Gene3D" id="6.10.140.130">
    <property type="match status" value="1"/>
</dbReference>
<sequence>DRLANLEAELANLEQQSAGLTSRWQAEKDKIAGESKLKEQLEAAKIELEQAQRAGDLARMSELSYGTIPSLAKQLEEAQG</sequence>